<dbReference type="eggNOG" id="KOG1001">
    <property type="taxonomic scope" value="Eukaryota"/>
</dbReference>
<evidence type="ECO:0000313" key="1">
    <source>
        <dbReference type="EMBL" id="KMS94965.1"/>
    </source>
</evidence>
<dbReference type="EMBL" id="KQ090633">
    <property type="protein sequence ID" value="KMS94965.1"/>
    <property type="molecule type" value="Genomic_DNA"/>
</dbReference>
<evidence type="ECO:0000313" key="2">
    <source>
        <dbReference type="Proteomes" id="UP000035740"/>
    </source>
</evidence>
<dbReference type="ExpressionAtlas" id="A0A0J8DVS8">
    <property type="expression patterns" value="baseline"/>
</dbReference>
<reference evidence="1 2" key="1">
    <citation type="journal article" date="2014" name="Nature">
        <title>The genome of the recently domesticated crop plant sugar beet (Beta vulgaris).</title>
        <authorList>
            <person name="Dohm J.C."/>
            <person name="Minoche A.E."/>
            <person name="Holtgrawe D."/>
            <person name="Capella-Gutierrez S."/>
            <person name="Zakrzewski F."/>
            <person name="Tafer H."/>
            <person name="Rupp O."/>
            <person name="Sorensen T.R."/>
            <person name="Stracke R."/>
            <person name="Reinhardt R."/>
            <person name="Goesmann A."/>
            <person name="Kraft T."/>
            <person name="Schulz B."/>
            <person name="Stadler P.F."/>
            <person name="Schmidt T."/>
            <person name="Gabaldon T."/>
            <person name="Lehrach H."/>
            <person name="Weisshaar B."/>
            <person name="Himmelbauer H."/>
        </authorList>
    </citation>
    <scope>NUCLEOTIDE SEQUENCE [LARGE SCALE GENOMIC DNA]</scope>
    <source>
        <tissue evidence="1">Taproot</tissue>
    </source>
</reference>
<name>A0A0J8DVS8_BETVV</name>
<dbReference type="OrthoDB" id="448448at2759"/>
<accession>A0A0J8DVS8</accession>
<proteinExistence type="predicted"/>
<dbReference type="AlphaFoldDB" id="A0A0J8DVS8"/>
<keyword evidence="2" id="KW-1185">Reference proteome</keyword>
<organism evidence="1 2">
    <name type="scientific">Beta vulgaris subsp. vulgaris</name>
    <name type="common">Beet</name>
    <dbReference type="NCBI Taxonomy" id="3555"/>
    <lineage>
        <taxon>Eukaryota</taxon>
        <taxon>Viridiplantae</taxon>
        <taxon>Streptophyta</taxon>
        <taxon>Embryophyta</taxon>
        <taxon>Tracheophyta</taxon>
        <taxon>Spermatophyta</taxon>
        <taxon>Magnoliopsida</taxon>
        <taxon>eudicotyledons</taxon>
        <taxon>Gunneridae</taxon>
        <taxon>Pentapetalae</taxon>
        <taxon>Caryophyllales</taxon>
        <taxon>Chenopodiaceae</taxon>
        <taxon>Betoideae</taxon>
        <taxon>Beta</taxon>
    </lineage>
</organism>
<dbReference type="Proteomes" id="UP000035740">
    <property type="component" value="Unassembled WGS sequence"/>
</dbReference>
<protein>
    <submittedName>
        <fullName evidence="1">Uncharacterized protein</fullName>
    </submittedName>
</protein>
<gene>
    <name evidence="1" type="ORF">BVRB_013690</name>
</gene>
<dbReference type="Gramene" id="KMS94965">
    <property type="protein sequence ID" value="KMS94965"/>
    <property type="gene ID" value="BVRB_013690"/>
</dbReference>
<sequence length="79" mass="9429">METVSLRRTKEQLLIGLPSKSICHVELLHEERELYDRMEEEAKQVVRKYINDRNATRNEFLFCNAKCLLTTVFRSFFSC</sequence>